<reference evidence="2" key="1">
    <citation type="submission" date="2018-04" db="EMBL/GenBank/DDBJ databases">
        <title>Whole genome sequencing of Hypsizygus marmoreus.</title>
        <authorList>
            <person name="Choi I.-G."/>
            <person name="Min B."/>
            <person name="Kim J.-G."/>
            <person name="Kim S."/>
            <person name="Oh Y.-L."/>
            <person name="Kong W.-S."/>
            <person name="Park H."/>
            <person name="Jeong J."/>
            <person name="Song E.-S."/>
        </authorList>
    </citation>
    <scope>NUCLEOTIDE SEQUENCE [LARGE SCALE GENOMIC DNA]</scope>
    <source>
        <strain evidence="2">51987-8</strain>
    </source>
</reference>
<sequence length="264" mass="29071">MDLQIYTTMFSPSSNPSFLDDRLERLSGGLSNDGDTKSDDGAESALVPADYSPSESLLQHTLLPDEQELGDPYEQYISILKQRDAALAKLRHMEALFMYNAGSGDLLGEQVFDSSYIDDTDADQFAGLDSVQLEHHDATEHFDHRPEIDSGFTSEDIITSKGKAKAEDKGKGKAVDKGKGKAVDKHTRKRTAWSAFGEGDGQTHLSDFGYRLDLFSDSPRLGMPSFADGGLFADLRALTEHRRASYGNYFYGDPSSSGTRHHDD</sequence>
<name>A0A369K3B1_HYPMA</name>
<gene>
    <name evidence="2" type="ORF">Hypma_007904</name>
</gene>
<comment type="caution">
    <text evidence="2">The sequence shown here is derived from an EMBL/GenBank/DDBJ whole genome shotgun (WGS) entry which is preliminary data.</text>
</comment>
<dbReference type="Proteomes" id="UP000076154">
    <property type="component" value="Unassembled WGS sequence"/>
</dbReference>
<feature type="compositionally biased region" description="Basic and acidic residues" evidence="1">
    <location>
        <begin position="164"/>
        <end position="182"/>
    </location>
</feature>
<feature type="region of interest" description="Disordered" evidence="1">
    <location>
        <begin position="25"/>
        <end position="44"/>
    </location>
</feature>
<evidence type="ECO:0000313" key="3">
    <source>
        <dbReference type="Proteomes" id="UP000076154"/>
    </source>
</evidence>
<proteinExistence type="predicted"/>
<evidence type="ECO:0000313" key="2">
    <source>
        <dbReference type="EMBL" id="RDB25386.1"/>
    </source>
</evidence>
<evidence type="ECO:0000256" key="1">
    <source>
        <dbReference type="SAM" id="MobiDB-lite"/>
    </source>
</evidence>
<protein>
    <submittedName>
        <fullName evidence="2">Uncharacterized protein</fullName>
    </submittedName>
</protein>
<organism evidence="2 3">
    <name type="scientific">Hypsizygus marmoreus</name>
    <name type="common">White beech mushroom</name>
    <name type="synonym">Agaricus marmoreus</name>
    <dbReference type="NCBI Taxonomy" id="39966"/>
    <lineage>
        <taxon>Eukaryota</taxon>
        <taxon>Fungi</taxon>
        <taxon>Dikarya</taxon>
        <taxon>Basidiomycota</taxon>
        <taxon>Agaricomycotina</taxon>
        <taxon>Agaricomycetes</taxon>
        <taxon>Agaricomycetidae</taxon>
        <taxon>Agaricales</taxon>
        <taxon>Tricholomatineae</taxon>
        <taxon>Lyophyllaceae</taxon>
        <taxon>Hypsizygus</taxon>
    </lineage>
</organism>
<dbReference type="InParanoid" id="A0A369K3B1"/>
<dbReference type="AlphaFoldDB" id="A0A369K3B1"/>
<accession>A0A369K3B1</accession>
<dbReference type="EMBL" id="LUEZ02000041">
    <property type="protein sequence ID" value="RDB25386.1"/>
    <property type="molecule type" value="Genomic_DNA"/>
</dbReference>
<feature type="region of interest" description="Disordered" evidence="1">
    <location>
        <begin position="159"/>
        <end position="182"/>
    </location>
</feature>
<keyword evidence="3" id="KW-1185">Reference proteome</keyword>